<gene>
    <name evidence="1" type="ORF">JFY71_07390</name>
</gene>
<protein>
    <submittedName>
        <fullName evidence="1">RnfABCDGE type electron transport complex subunit B</fullName>
    </submittedName>
</protein>
<dbReference type="EMBL" id="CP066744">
    <property type="protein sequence ID" value="QQK07146.1"/>
    <property type="molecule type" value="Genomic_DNA"/>
</dbReference>
<keyword evidence="2" id="KW-1185">Reference proteome</keyword>
<accession>A0AC61MNT7</accession>
<evidence type="ECO:0000313" key="1">
    <source>
        <dbReference type="EMBL" id="QQK07146.1"/>
    </source>
</evidence>
<reference evidence="1 2" key="1">
    <citation type="journal article" date="2022" name="Int. J. Syst. Evol. Microbiol.">
        <title>Miniphocaeibacter halophilus sp. nov., an ammonium-tolerant acetate-producing bacterium isolated from a biogas system.</title>
        <authorList>
            <person name="Schnurer A."/>
            <person name="Singh A."/>
            <person name="Bi S."/>
            <person name="Qiao W."/>
            <person name="Westerholm M."/>
        </authorList>
    </citation>
    <scope>NUCLEOTIDE SEQUENCE [LARGE SCALE GENOMIC DNA]</scope>
    <source>
        <strain evidence="1 2">AMB_01</strain>
    </source>
</reference>
<sequence>MDLNSILIAVGVLGVLAIIFAIILGFASNVFHVPVDERVEAVRNELPGANCGACGFPGCDGLANAIIYDGAPLSACPVGGADLTERLSALLGANASAADKKVAYVKCQGTTELAKDKFEYIGIPDCRADQALQGGHKSCAYGCLGCGTCVEQCQFDALHIIDGIAKVDKEKCTACEMCIAVCPRNLIELISYEQEVAVLCNSLDKGKDVRPSCDVGCIACKICERNCPVDAITVTNNLAYIDEDICINCGMCIVKCPQNSIKDFEGAFDIKKDLVHN</sequence>
<name>A0AC61MNT7_9FIRM</name>
<organism evidence="1 2">
    <name type="scientific">Miniphocaeibacter halophilus</name>
    <dbReference type="NCBI Taxonomy" id="2931922"/>
    <lineage>
        <taxon>Bacteria</taxon>
        <taxon>Bacillati</taxon>
        <taxon>Bacillota</taxon>
        <taxon>Tissierellia</taxon>
        <taxon>Tissierellales</taxon>
        <taxon>Peptoniphilaceae</taxon>
        <taxon>Miniphocaeibacter</taxon>
    </lineage>
</organism>
<proteinExistence type="predicted"/>
<dbReference type="Proteomes" id="UP000595814">
    <property type="component" value="Chromosome"/>
</dbReference>
<evidence type="ECO:0000313" key="2">
    <source>
        <dbReference type="Proteomes" id="UP000595814"/>
    </source>
</evidence>